<feature type="compositionally biased region" description="Polar residues" evidence="1">
    <location>
        <begin position="63"/>
        <end position="74"/>
    </location>
</feature>
<feature type="compositionally biased region" description="Basic and acidic residues" evidence="1">
    <location>
        <begin position="90"/>
        <end position="103"/>
    </location>
</feature>
<feature type="compositionally biased region" description="Basic and acidic residues" evidence="1">
    <location>
        <begin position="143"/>
        <end position="173"/>
    </location>
</feature>
<reference evidence="2" key="1">
    <citation type="submission" date="2020-03" db="EMBL/GenBank/DDBJ databases">
        <authorList>
            <person name="Weist P."/>
        </authorList>
    </citation>
    <scope>NUCLEOTIDE SEQUENCE</scope>
</reference>
<protein>
    <submittedName>
        <fullName evidence="2">Uncharacterized protein</fullName>
    </submittedName>
</protein>
<keyword evidence="3" id="KW-1185">Reference proteome</keyword>
<dbReference type="AlphaFoldDB" id="A0A9N7U721"/>
<accession>A0A9N7U721</accession>
<feature type="region of interest" description="Disordered" evidence="1">
    <location>
        <begin position="55"/>
        <end position="173"/>
    </location>
</feature>
<sequence>MSQSRSNTYSPTLQDIPRSHAYESDIERTRREKNAREGRATRIVVYDEDIVPQRQRIEEYRSCASSDADPTTTRGETRGKGQRAKHRRSQRDGKQPEYQETDRKRLKVARNRTGEQLGYGRSSEPAAGAGSTCAAKNSSKAGPGERAHSPPPKEAEERHEEGNKRKSRGYREP</sequence>
<organism evidence="2 3">
    <name type="scientific">Pleuronectes platessa</name>
    <name type="common">European plaice</name>
    <dbReference type="NCBI Taxonomy" id="8262"/>
    <lineage>
        <taxon>Eukaryota</taxon>
        <taxon>Metazoa</taxon>
        <taxon>Chordata</taxon>
        <taxon>Craniata</taxon>
        <taxon>Vertebrata</taxon>
        <taxon>Euteleostomi</taxon>
        <taxon>Actinopterygii</taxon>
        <taxon>Neopterygii</taxon>
        <taxon>Teleostei</taxon>
        <taxon>Neoteleostei</taxon>
        <taxon>Acanthomorphata</taxon>
        <taxon>Carangaria</taxon>
        <taxon>Pleuronectiformes</taxon>
        <taxon>Pleuronectoidei</taxon>
        <taxon>Pleuronectidae</taxon>
        <taxon>Pleuronectes</taxon>
    </lineage>
</organism>
<feature type="compositionally biased region" description="Polar residues" evidence="1">
    <location>
        <begin position="1"/>
        <end position="13"/>
    </location>
</feature>
<evidence type="ECO:0000256" key="1">
    <source>
        <dbReference type="SAM" id="MobiDB-lite"/>
    </source>
</evidence>
<feature type="compositionally biased region" description="Basic residues" evidence="1">
    <location>
        <begin position="80"/>
        <end position="89"/>
    </location>
</feature>
<feature type="region of interest" description="Disordered" evidence="1">
    <location>
        <begin position="1"/>
        <end position="42"/>
    </location>
</feature>
<evidence type="ECO:0000313" key="2">
    <source>
        <dbReference type="EMBL" id="CAB1425751.1"/>
    </source>
</evidence>
<feature type="compositionally biased region" description="Basic and acidic residues" evidence="1">
    <location>
        <begin position="17"/>
        <end position="40"/>
    </location>
</feature>
<evidence type="ECO:0000313" key="3">
    <source>
        <dbReference type="Proteomes" id="UP001153269"/>
    </source>
</evidence>
<dbReference type="Proteomes" id="UP001153269">
    <property type="component" value="Unassembled WGS sequence"/>
</dbReference>
<name>A0A9N7U721_PLEPL</name>
<dbReference type="EMBL" id="CADEAL010000832">
    <property type="protein sequence ID" value="CAB1425751.1"/>
    <property type="molecule type" value="Genomic_DNA"/>
</dbReference>
<comment type="caution">
    <text evidence="2">The sequence shown here is derived from an EMBL/GenBank/DDBJ whole genome shotgun (WGS) entry which is preliminary data.</text>
</comment>
<gene>
    <name evidence="2" type="ORF">PLEPLA_LOCUS13684</name>
</gene>
<proteinExistence type="predicted"/>